<sequence>MACITEQDCRIAERIEREGKGCLIVVNKWDTIPNKNQQTTTYYEIIVAASTVEKERSRRLSTSILNQVVQESLAFKSPPRTQGGKRGRVYFCTQAAIRAPTFVFFVNDAKLFPETYRRYMEKQLRTDAGFAGTPIRLLWRSRRKMEKDEGRKQSYCHHHGRAARTHSNLVPRDSKLELAS</sequence>
<dbReference type="GO" id="GO:0000166">
    <property type="term" value="F:nucleotide binding"/>
    <property type="evidence" value="ECO:0007669"/>
    <property type="project" value="UniProtKB-KW"/>
</dbReference>
<keyword evidence="1" id="KW-0547">Nucleotide-binding</keyword>
<dbReference type="SUPFAM" id="SSF52540">
    <property type="entry name" value="P-loop containing nucleoside triphosphate hydrolases"/>
    <property type="match status" value="1"/>
</dbReference>
<organism evidence="3 4">
    <name type="scientific">Lithocarpus litseifolius</name>
    <dbReference type="NCBI Taxonomy" id="425828"/>
    <lineage>
        <taxon>Eukaryota</taxon>
        <taxon>Viridiplantae</taxon>
        <taxon>Streptophyta</taxon>
        <taxon>Embryophyta</taxon>
        <taxon>Tracheophyta</taxon>
        <taxon>Spermatophyta</taxon>
        <taxon>Magnoliopsida</taxon>
        <taxon>eudicotyledons</taxon>
        <taxon>Gunneridae</taxon>
        <taxon>Pentapetalae</taxon>
        <taxon>rosids</taxon>
        <taxon>fabids</taxon>
        <taxon>Fagales</taxon>
        <taxon>Fagaceae</taxon>
        <taxon>Lithocarpus</taxon>
    </lineage>
</organism>
<dbReference type="Gene3D" id="3.30.300.20">
    <property type="match status" value="1"/>
</dbReference>
<gene>
    <name evidence="3" type="ORF">SO802_019569</name>
</gene>
<evidence type="ECO:0000313" key="3">
    <source>
        <dbReference type="EMBL" id="KAK9999966.1"/>
    </source>
</evidence>
<dbReference type="InterPro" id="IPR015946">
    <property type="entry name" value="KH_dom-like_a/b"/>
</dbReference>
<dbReference type="Pfam" id="PF14714">
    <property type="entry name" value="KH_dom-like"/>
    <property type="match status" value="1"/>
</dbReference>
<dbReference type="GO" id="GO:0009507">
    <property type="term" value="C:chloroplast"/>
    <property type="evidence" value="ECO:0007669"/>
    <property type="project" value="TreeGrafter"/>
</dbReference>
<evidence type="ECO:0000313" key="4">
    <source>
        <dbReference type="Proteomes" id="UP001459277"/>
    </source>
</evidence>
<keyword evidence="4" id="KW-1185">Reference proteome</keyword>
<dbReference type="PANTHER" id="PTHR43834">
    <property type="entry name" value="GTPASE DER"/>
    <property type="match status" value="1"/>
</dbReference>
<dbReference type="FunFam" id="3.30.300.20:FF:000004">
    <property type="entry name" value="GTPase Der"/>
    <property type="match status" value="1"/>
</dbReference>
<proteinExistence type="predicted"/>
<protein>
    <recommendedName>
        <fullName evidence="2">GTPase Der C-terminal KH-domain-like domain-containing protein</fullName>
    </recommendedName>
</protein>
<accession>A0AAW2CPH9</accession>
<reference evidence="3 4" key="1">
    <citation type="submission" date="2024-01" db="EMBL/GenBank/DDBJ databases">
        <title>A telomere-to-telomere, gap-free genome of sweet tea (Lithocarpus litseifolius).</title>
        <authorList>
            <person name="Zhou J."/>
        </authorList>
    </citation>
    <scope>NUCLEOTIDE SEQUENCE [LARGE SCALE GENOMIC DNA]</scope>
    <source>
        <strain evidence="3">Zhou-2022a</strain>
        <tissue evidence="3">Leaf</tissue>
    </source>
</reference>
<evidence type="ECO:0000256" key="1">
    <source>
        <dbReference type="ARBA" id="ARBA00022741"/>
    </source>
</evidence>
<dbReference type="PANTHER" id="PTHR43834:SF2">
    <property type="entry name" value="GTPASE DER"/>
    <property type="match status" value="1"/>
</dbReference>
<feature type="domain" description="GTPase Der C-terminal KH-domain-like" evidence="2">
    <location>
        <begin position="59"/>
        <end position="140"/>
    </location>
</feature>
<dbReference type="AlphaFoldDB" id="A0AAW2CPH9"/>
<dbReference type="EMBL" id="JAZDWU010000006">
    <property type="protein sequence ID" value="KAK9999966.1"/>
    <property type="molecule type" value="Genomic_DNA"/>
</dbReference>
<comment type="caution">
    <text evidence="3">The sequence shown here is derived from an EMBL/GenBank/DDBJ whole genome shotgun (WGS) entry which is preliminary data.</text>
</comment>
<dbReference type="Proteomes" id="UP001459277">
    <property type="component" value="Unassembled WGS sequence"/>
</dbReference>
<name>A0AAW2CPH9_9ROSI</name>
<dbReference type="InterPro" id="IPR032859">
    <property type="entry name" value="KH_dom-like"/>
</dbReference>
<evidence type="ECO:0000259" key="2">
    <source>
        <dbReference type="Pfam" id="PF14714"/>
    </source>
</evidence>
<dbReference type="InterPro" id="IPR027417">
    <property type="entry name" value="P-loop_NTPase"/>
</dbReference>